<comment type="caution">
    <text evidence="8">The sequence shown here is derived from an EMBL/GenBank/DDBJ whole genome shotgun (WGS) entry which is preliminary data.</text>
</comment>
<comment type="similarity">
    <text evidence="1">Belongs to the complex I 24 kDa subunit family.</text>
</comment>
<organism evidence="8 9">
    <name type="scientific">Tessaracoccus lapidicaptus</name>
    <dbReference type="NCBI Taxonomy" id="1427523"/>
    <lineage>
        <taxon>Bacteria</taxon>
        <taxon>Bacillati</taxon>
        <taxon>Actinomycetota</taxon>
        <taxon>Actinomycetes</taxon>
        <taxon>Propionibacteriales</taxon>
        <taxon>Propionibacteriaceae</taxon>
        <taxon>Tessaracoccus</taxon>
    </lineage>
</organism>
<evidence type="ECO:0000256" key="5">
    <source>
        <dbReference type="ARBA" id="ARBA00023014"/>
    </source>
</evidence>
<evidence type="ECO:0000256" key="3">
    <source>
        <dbReference type="ARBA" id="ARBA00022723"/>
    </source>
</evidence>
<evidence type="ECO:0000256" key="6">
    <source>
        <dbReference type="ARBA" id="ARBA00034078"/>
    </source>
</evidence>
<evidence type="ECO:0000256" key="7">
    <source>
        <dbReference type="SAM" id="MobiDB-lite"/>
    </source>
</evidence>
<keyword evidence="2" id="KW-0001">2Fe-2S</keyword>
<comment type="cofactor">
    <cofactor evidence="6">
        <name>[2Fe-2S] cluster</name>
        <dbReference type="ChEBI" id="CHEBI:190135"/>
    </cofactor>
</comment>
<dbReference type="SUPFAM" id="SSF52833">
    <property type="entry name" value="Thioredoxin-like"/>
    <property type="match status" value="1"/>
</dbReference>
<accession>A0A1C0AH92</accession>
<dbReference type="InterPro" id="IPR042128">
    <property type="entry name" value="NuoE_dom"/>
</dbReference>
<keyword evidence="9" id="KW-1185">Reference proteome</keyword>
<feature type="region of interest" description="Disordered" evidence="7">
    <location>
        <begin position="202"/>
        <end position="247"/>
    </location>
</feature>
<dbReference type="InterPro" id="IPR002023">
    <property type="entry name" value="NuoE-like"/>
</dbReference>
<dbReference type="Gene3D" id="3.40.30.10">
    <property type="entry name" value="Glutaredoxin"/>
    <property type="match status" value="1"/>
</dbReference>
<dbReference type="NCBIfam" id="NF005721">
    <property type="entry name" value="PRK07539.1-1"/>
    <property type="match status" value="1"/>
</dbReference>
<dbReference type="PANTHER" id="PTHR10371">
    <property type="entry name" value="NADH DEHYDROGENASE UBIQUINONE FLAVOPROTEIN 2, MITOCHONDRIAL"/>
    <property type="match status" value="1"/>
</dbReference>
<dbReference type="InterPro" id="IPR041921">
    <property type="entry name" value="NuoE_N"/>
</dbReference>
<dbReference type="FunFam" id="1.10.10.1590:FF:000001">
    <property type="entry name" value="NADH-quinone oxidoreductase subunit E"/>
    <property type="match status" value="1"/>
</dbReference>
<dbReference type="CDD" id="cd03064">
    <property type="entry name" value="TRX_Fd_NuoE"/>
    <property type="match status" value="1"/>
</dbReference>
<dbReference type="EMBL" id="MBQD01000026">
    <property type="protein sequence ID" value="OCL31390.1"/>
    <property type="molecule type" value="Genomic_DNA"/>
</dbReference>
<dbReference type="GO" id="GO:0051537">
    <property type="term" value="F:2 iron, 2 sulfur cluster binding"/>
    <property type="evidence" value="ECO:0007669"/>
    <property type="project" value="UniProtKB-KW"/>
</dbReference>
<dbReference type="InterPro" id="IPR036249">
    <property type="entry name" value="Thioredoxin-like_sf"/>
</dbReference>
<feature type="region of interest" description="Disordered" evidence="7">
    <location>
        <begin position="1"/>
        <end position="20"/>
    </location>
</feature>
<evidence type="ECO:0000256" key="2">
    <source>
        <dbReference type="ARBA" id="ARBA00022714"/>
    </source>
</evidence>
<keyword evidence="5" id="KW-0411">Iron-sulfur</keyword>
<proteinExistence type="inferred from homology"/>
<dbReference type="GO" id="GO:0046872">
    <property type="term" value="F:metal ion binding"/>
    <property type="evidence" value="ECO:0007669"/>
    <property type="project" value="UniProtKB-KW"/>
</dbReference>
<dbReference type="PROSITE" id="PS01099">
    <property type="entry name" value="COMPLEX1_24K"/>
    <property type="match status" value="1"/>
</dbReference>
<keyword evidence="4" id="KW-0408">Iron</keyword>
<reference evidence="9" key="1">
    <citation type="submission" date="2016-07" db="EMBL/GenBank/DDBJ databases">
        <authorList>
            <person name="Florea S."/>
            <person name="Webb J.S."/>
            <person name="Jaromczyk J."/>
            <person name="Schardl C.L."/>
        </authorList>
    </citation>
    <scope>NUCLEOTIDE SEQUENCE [LARGE SCALE GENOMIC DNA]</scope>
    <source>
        <strain evidence="9">IPBSL-7</strain>
    </source>
</reference>
<dbReference type="PANTHER" id="PTHR10371:SF3">
    <property type="entry name" value="NADH DEHYDROGENASE [UBIQUINONE] FLAVOPROTEIN 2, MITOCHONDRIAL"/>
    <property type="match status" value="1"/>
</dbReference>
<dbReference type="Proteomes" id="UP000093501">
    <property type="component" value="Unassembled WGS sequence"/>
</dbReference>
<evidence type="ECO:0000256" key="4">
    <source>
        <dbReference type="ARBA" id="ARBA00023004"/>
    </source>
</evidence>
<gene>
    <name evidence="8" type="ORF">BCR15_09485</name>
</gene>
<sequence>MSGHFTSHFPESGSVDYSDQTSHIDDTTIAELRELAGRYPQPRSALLPMLHLVQSVDGRVSPRGIEVCADILGITTAQVSGVATFYTMYKRRPAGTHHVGVCTTALCAVMGGDALLDRAKKRLGIDENQTTPDGQVSLERLECNAACDFAPVAMVNWEFFDNMDPAKLDDLLDKLMAGEEVVSPRGATLTSWREAERVLAGFPDGRADEGPSAGPASLLGREIARENNWSAPTADATPAAQNPEATK</sequence>
<evidence type="ECO:0000313" key="9">
    <source>
        <dbReference type="Proteomes" id="UP000093501"/>
    </source>
</evidence>
<evidence type="ECO:0000313" key="8">
    <source>
        <dbReference type="EMBL" id="OCL31390.1"/>
    </source>
</evidence>
<dbReference type="GO" id="GO:0003954">
    <property type="term" value="F:NADH dehydrogenase activity"/>
    <property type="evidence" value="ECO:0007669"/>
    <property type="project" value="TreeGrafter"/>
</dbReference>
<dbReference type="NCBIfam" id="TIGR01958">
    <property type="entry name" value="nuoE_fam"/>
    <property type="match status" value="1"/>
</dbReference>
<protein>
    <submittedName>
        <fullName evidence="8">NADH-quinone oxidoreductase subunit E</fullName>
    </submittedName>
</protein>
<evidence type="ECO:0000256" key="1">
    <source>
        <dbReference type="ARBA" id="ARBA00010643"/>
    </source>
</evidence>
<name>A0A1C0AH92_9ACTN</name>
<dbReference type="RefSeq" id="WP_068752626.1">
    <property type="nucleotide sequence ID" value="NZ_JBDXXE010000051.1"/>
</dbReference>
<dbReference type="Gene3D" id="1.10.10.1590">
    <property type="entry name" value="NADH-quinone oxidoreductase subunit E"/>
    <property type="match status" value="1"/>
</dbReference>
<dbReference type="AlphaFoldDB" id="A0A1C0AH92"/>
<keyword evidence="3" id="KW-0479">Metal-binding</keyword>
<dbReference type="Pfam" id="PF01257">
    <property type="entry name" value="2Fe-2S_thioredx"/>
    <property type="match status" value="1"/>
</dbReference>